<dbReference type="Gramene" id="OE9A096208T2">
    <property type="protein sequence ID" value="OE9A096208C2"/>
    <property type="gene ID" value="OE9A096208"/>
</dbReference>
<feature type="active site" evidence="7">
    <location>
        <position position="87"/>
    </location>
</feature>
<keyword evidence="5" id="KW-1015">Disulfide bond</keyword>
<proteinExistence type="inferred from homology"/>
<dbReference type="PANTHER" id="PTHR11240">
    <property type="entry name" value="RIBONUCLEASE T2"/>
    <property type="match status" value="1"/>
</dbReference>
<evidence type="ECO:0000256" key="1">
    <source>
        <dbReference type="ARBA" id="ARBA00007469"/>
    </source>
</evidence>
<evidence type="ECO:0000256" key="7">
    <source>
        <dbReference type="PIRSR" id="PIRSR633697-1"/>
    </source>
</evidence>
<keyword evidence="10" id="KW-1185">Reference proteome</keyword>
<keyword evidence="4" id="KW-0378">Hydrolase</keyword>
<dbReference type="SUPFAM" id="SSF55895">
    <property type="entry name" value="Ribonuclease Rh-like"/>
    <property type="match status" value="1"/>
</dbReference>
<keyword evidence="6" id="KW-0456">Lyase</keyword>
<dbReference type="PROSITE" id="PS00530">
    <property type="entry name" value="RNASE_T2_1"/>
    <property type="match status" value="1"/>
</dbReference>
<dbReference type="Proteomes" id="UP000594638">
    <property type="component" value="Unassembled WGS sequence"/>
</dbReference>
<evidence type="ECO:0000256" key="2">
    <source>
        <dbReference type="ARBA" id="ARBA00022722"/>
    </source>
</evidence>
<feature type="active site" evidence="7">
    <location>
        <position position="91"/>
    </location>
</feature>
<dbReference type="EMBL" id="CACTIH010001900">
    <property type="protein sequence ID" value="CAA2968211.1"/>
    <property type="molecule type" value="Genomic_DNA"/>
</dbReference>
<name>A0A8S0QS45_OLEEU</name>
<keyword evidence="3" id="KW-0255">Endonuclease</keyword>
<dbReference type="PANTHER" id="PTHR11240:SF75">
    <property type="entry name" value="RIBONUCLEASE 3"/>
    <property type="match status" value="1"/>
</dbReference>
<evidence type="ECO:0000313" key="10">
    <source>
        <dbReference type="Proteomes" id="UP000594638"/>
    </source>
</evidence>
<evidence type="ECO:0000256" key="3">
    <source>
        <dbReference type="ARBA" id="ARBA00022759"/>
    </source>
</evidence>
<dbReference type="GO" id="GO:0033897">
    <property type="term" value="F:ribonuclease T2 activity"/>
    <property type="evidence" value="ECO:0007669"/>
    <property type="project" value="InterPro"/>
</dbReference>
<dbReference type="InterPro" id="IPR033130">
    <property type="entry name" value="RNase_T2_His_AS_2"/>
</dbReference>
<feature type="active site" evidence="7">
    <location>
        <position position="33"/>
    </location>
</feature>
<gene>
    <name evidence="9" type="ORF">OLEA9_A096208</name>
</gene>
<evidence type="ECO:0000256" key="6">
    <source>
        <dbReference type="ARBA" id="ARBA00023239"/>
    </source>
</evidence>
<evidence type="ECO:0000256" key="4">
    <source>
        <dbReference type="ARBA" id="ARBA00022801"/>
    </source>
</evidence>
<dbReference type="GO" id="GO:0005576">
    <property type="term" value="C:extracellular region"/>
    <property type="evidence" value="ECO:0007669"/>
    <property type="project" value="TreeGrafter"/>
</dbReference>
<dbReference type="Gene3D" id="3.90.730.10">
    <property type="entry name" value="Ribonuclease T2-like"/>
    <property type="match status" value="1"/>
</dbReference>
<dbReference type="OrthoDB" id="435754at2759"/>
<comment type="similarity">
    <text evidence="1 8">Belongs to the RNase T2 family.</text>
</comment>
<sequence>MNPTKLFIVVASSNGWLGSFLSNGKPAEDFSIHGLWPNYNNGKWPSNCDRKNSFNQSEISDLVSRMQKDWPTLACPSGDGFKFWSHEWDKHGTCTTLDQHTYFQSALDLKKKANLLQVLKNAGIQPGKFYSLESVKQAIEEGIGYAPSIECNVDSSGNNQLFQVYLCVDTSASNFIQCPVFPHERCGSEIEFPSFSDQLDSHDEL</sequence>
<accession>A0A8S0QS45</accession>
<organism evidence="9 10">
    <name type="scientific">Olea europaea subsp. europaea</name>
    <dbReference type="NCBI Taxonomy" id="158383"/>
    <lineage>
        <taxon>Eukaryota</taxon>
        <taxon>Viridiplantae</taxon>
        <taxon>Streptophyta</taxon>
        <taxon>Embryophyta</taxon>
        <taxon>Tracheophyta</taxon>
        <taxon>Spermatophyta</taxon>
        <taxon>Magnoliopsida</taxon>
        <taxon>eudicotyledons</taxon>
        <taxon>Gunneridae</taxon>
        <taxon>Pentapetalae</taxon>
        <taxon>asterids</taxon>
        <taxon>lamiids</taxon>
        <taxon>Lamiales</taxon>
        <taxon>Oleaceae</taxon>
        <taxon>Oleeae</taxon>
        <taxon>Olea</taxon>
    </lineage>
</organism>
<evidence type="ECO:0000256" key="5">
    <source>
        <dbReference type="ARBA" id="ARBA00023157"/>
    </source>
</evidence>
<comment type="caution">
    <text evidence="9">The sequence shown here is derived from an EMBL/GenBank/DDBJ whole genome shotgun (WGS) entry which is preliminary data.</text>
</comment>
<dbReference type="AlphaFoldDB" id="A0A8S0QS45"/>
<dbReference type="CDD" id="cd01061">
    <property type="entry name" value="RNase_T2_euk"/>
    <property type="match status" value="1"/>
</dbReference>
<dbReference type="InterPro" id="IPR018188">
    <property type="entry name" value="RNase_T2_His_AS_1"/>
</dbReference>
<dbReference type="GO" id="GO:0016787">
    <property type="term" value="F:hydrolase activity"/>
    <property type="evidence" value="ECO:0007669"/>
    <property type="project" value="UniProtKB-KW"/>
</dbReference>
<evidence type="ECO:0000256" key="8">
    <source>
        <dbReference type="RuleBase" id="RU004328"/>
    </source>
</evidence>
<dbReference type="PROSITE" id="PS00531">
    <property type="entry name" value="RNASE_T2_2"/>
    <property type="match status" value="1"/>
</dbReference>
<dbReference type="GO" id="GO:0006401">
    <property type="term" value="P:RNA catabolic process"/>
    <property type="evidence" value="ECO:0007669"/>
    <property type="project" value="TreeGrafter"/>
</dbReference>
<protein>
    <submittedName>
        <fullName evidence="9">Intracellular ribonuclease LX-like</fullName>
    </submittedName>
</protein>
<dbReference type="InterPro" id="IPR033697">
    <property type="entry name" value="Ribonuclease_T2_eukaryotic"/>
</dbReference>
<dbReference type="GO" id="GO:0003723">
    <property type="term" value="F:RNA binding"/>
    <property type="evidence" value="ECO:0007669"/>
    <property type="project" value="InterPro"/>
</dbReference>
<dbReference type="InterPro" id="IPR001568">
    <property type="entry name" value="RNase_T2-like"/>
</dbReference>
<dbReference type="Pfam" id="PF00445">
    <property type="entry name" value="Ribonuclease_T2"/>
    <property type="match status" value="1"/>
</dbReference>
<keyword evidence="2" id="KW-0540">Nuclease</keyword>
<dbReference type="InterPro" id="IPR036430">
    <property type="entry name" value="RNase_T2-like_sf"/>
</dbReference>
<reference evidence="9 10" key="1">
    <citation type="submission" date="2019-12" db="EMBL/GenBank/DDBJ databases">
        <authorList>
            <person name="Alioto T."/>
            <person name="Alioto T."/>
            <person name="Gomez Garrido J."/>
        </authorList>
    </citation>
    <scope>NUCLEOTIDE SEQUENCE [LARGE SCALE GENOMIC DNA]</scope>
</reference>
<evidence type="ECO:0000313" key="9">
    <source>
        <dbReference type="EMBL" id="CAA2968211.1"/>
    </source>
</evidence>